<feature type="chain" id="PRO_5037637124" evidence="5">
    <location>
        <begin position="20"/>
        <end position="912"/>
    </location>
</feature>
<evidence type="ECO:0000313" key="7">
    <source>
        <dbReference type="EMBL" id="MBY5956955.1"/>
    </source>
</evidence>
<comment type="subcellular location">
    <subcellularLocation>
        <location evidence="1">Cell outer membrane</location>
    </subcellularLocation>
</comment>
<keyword evidence="3" id="KW-0998">Cell outer membrane</keyword>
<dbReference type="GO" id="GO:0009279">
    <property type="term" value="C:cell outer membrane"/>
    <property type="evidence" value="ECO:0007669"/>
    <property type="project" value="UniProtKB-SubCell"/>
</dbReference>
<dbReference type="RefSeq" id="WP_222578469.1">
    <property type="nucleotide sequence ID" value="NZ_JAHVHU010000002.1"/>
</dbReference>
<dbReference type="InterPro" id="IPR041700">
    <property type="entry name" value="OMP_b-brl_3"/>
</dbReference>
<evidence type="ECO:0000259" key="6">
    <source>
        <dbReference type="Pfam" id="PF14905"/>
    </source>
</evidence>
<dbReference type="Pfam" id="PF13715">
    <property type="entry name" value="CarbopepD_reg_2"/>
    <property type="match status" value="1"/>
</dbReference>
<dbReference type="EMBL" id="JAHVHU010000002">
    <property type="protein sequence ID" value="MBY5956955.1"/>
    <property type="molecule type" value="Genomic_DNA"/>
</dbReference>
<dbReference type="Proteomes" id="UP000753961">
    <property type="component" value="Unassembled WGS sequence"/>
</dbReference>
<evidence type="ECO:0000256" key="5">
    <source>
        <dbReference type="SAM" id="SignalP"/>
    </source>
</evidence>
<accession>A0A953L7T3</accession>
<dbReference type="InterPro" id="IPR036942">
    <property type="entry name" value="Beta-barrel_TonB_sf"/>
</dbReference>
<dbReference type="Gene3D" id="2.40.170.20">
    <property type="entry name" value="TonB-dependent receptor, beta-barrel domain"/>
    <property type="match status" value="1"/>
</dbReference>
<feature type="compositionally biased region" description="Basic and acidic residues" evidence="4">
    <location>
        <begin position="405"/>
        <end position="414"/>
    </location>
</feature>
<feature type="compositionally biased region" description="Polar residues" evidence="4">
    <location>
        <begin position="384"/>
        <end position="404"/>
    </location>
</feature>
<evidence type="ECO:0000256" key="3">
    <source>
        <dbReference type="ARBA" id="ARBA00023237"/>
    </source>
</evidence>
<feature type="signal peptide" evidence="5">
    <location>
        <begin position="1"/>
        <end position="19"/>
    </location>
</feature>
<keyword evidence="8" id="KW-1185">Reference proteome</keyword>
<feature type="region of interest" description="Disordered" evidence="4">
    <location>
        <begin position="384"/>
        <end position="417"/>
    </location>
</feature>
<dbReference type="AlphaFoldDB" id="A0A953L7T3"/>
<dbReference type="InterPro" id="IPR008969">
    <property type="entry name" value="CarboxyPept-like_regulatory"/>
</dbReference>
<sequence length="912" mass="103485">MRFTHLFVLLFITLTPAFSQNYLLTGTVEDPQEEEGIPLATVALLNPEDSTIVSGTTTDLDGYFELEKVKKGQYLIKVQYLGYQTTYLPVNADQDKTISTIELNPQAQTLDEVVILGEATMSTQKGDTTQFNAGAYTTLADASGKDLVEKMPGIMMQDGKLQAQGEDVAKILIDGKPFFGNNVKLALESLPAEIIDKVQVYDKKSDKAELSGFDDGDEARTINIITKPDSKRAQFGRTSGGYGSDDRYELGANVNFFNDDRRITVTGMSNNVNAVSYSADPNSQDEVRTQNGIINTNNIGVQFSNEWNDKLEVSGSYHYSHRNNEGASQLTREYILPSDSGQIYDQSNTQDNLNQDHRFNLRVEYEMDDRNKFIFKPRISLVNDQNNTSMDGATALNANPINETSNKRSNDHQNNDYSGSLLYSHKFDKKGRSLTINTHGGYHTNTDLSYRTGHNIFYNENAPTTEDLNQKSTLARTGISWSARGSFTEGFGDRSMIELEYGIGNRIDDSDKLLYDIYEDPDGPNDELRLDTSLSNTFESYYISQEIELGYQYKIENFKAQAELEYEHVSLQNNQFFPAPFVNDRTVSAFLPTLRLDYEWTKNKNVELNYYTWTGKPSIGQLQSVINDANPLRLSTGNPDLDPTYTHRLRMRFKARNPENEHSFYAGASSRITEDYIANSTFIAEEYTPITDDIALEKGSQLVKPVNVDGYWNLWAYANYGLPLKFIQSNFNVWSAAGLTRRPGVINETSNLSKSTGLRAGISLSSNISDKIDFNISTRSSYNFVDNTLRPQLNNRYFNQRSRIRADWIIWKGLTYRTDISHRMDSGLSDGYNNNVLLVNMSLGKKIMKQNLGEISLKVYDLFNENNNISRNINELYIEDRQNTVLQQYFMLNFTYNIRHFSKGATREDFDI</sequence>
<name>A0A953L7T3_9BACT</name>
<feature type="domain" description="Outer membrane protein beta-barrel" evidence="6">
    <location>
        <begin position="425"/>
        <end position="896"/>
    </location>
</feature>
<protein>
    <submittedName>
        <fullName evidence="7">Outer membrane beta-barrel protein</fullName>
    </submittedName>
</protein>
<reference evidence="7" key="1">
    <citation type="submission" date="2021-06" db="EMBL/GenBank/DDBJ databases">
        <title>44 bacteria genomes isolated from Dapeng, Shenzhen.</title>
        <authorList>
            <person name="Zheng W."/>
            <person name="Yu S."/>
            <person name="Huang Y."/>
        </authorList>
    </citation>
    <scope>NUCLEOTIDE SEQUENCE</scope>
    <source>
        <strain evidence="7">DP5N28-2</strain>
    </source>
</reference>
<gene>
    <name evidence="7" type="ORF">KUV50_02330</name>
</gene>
<dbReference type="SUPFAM" id="SSF49464">
    <property type="entry name" value="Carboxypeptidase regulatory domain-like"/>
    <property type="match status" value="1"/>
</dbReference>
<keyword evidence="5" id="KW-0732">Signal</keyword>
<evidence type="ECO:0000256" key="1">
    <source>
        <dbReference type="ARBA" id="ARBA00004442"/>
    </source>
</evidence>
<evidence type="ECO:0000256" key="4">
    <source>
        <dbReference type="SAM" id="MobiDB-lite"/>
    </source>
</evidence>
<dbReference type="SUPFAM" id="SSF56935">
    <property type="entry name" value="Porins"/>
    <property type="match status" value="1"/>
</dbReference>
<dbReference type="Gene3D" id="2.60.40.1120">
    <property type="entry name" value="Carboxypeptidase-like, regulatory domain"/>
    <property type="match status" value="1"/>
</dbReference>
<evidence type="ECO:0000256" key="2">
    <source>
        <dbReference type="ARBA" id="ARBA00023136"/>
    </source>
</evidence>
<evidence type="ECO:0000313" key="8">
    <source>
        <dbReference type="Proteomes" id="UP000753961"/>
    </source>
</evidence>
<comment type="caution">
    <text evidence="7">The sequence shown here is derived from an EMBL/GenBank/DDBJ whole genome shotgun (WGS) entry which is preliminary data.</text>
</comment>
<proteinExistence type="predicted"/>
<keyword evidence="2" id="KW-0472">Membrane</keyword>
<dbReference type="Pfam" id="PF14905">
    <property type="entry name" value="OMP_b-brl_3"/>
    <property type="match status" value="1"/>
</dbReference>
<organism evidence="7 8">
    <name type="scientific">Membranihabitans marinus</name>
    <dbReference type="NCBI Taxonomy" id="1227546"/>
    <lineage>
        <taxon>Bacteria</taxon>
        <taxon>Pseudomonadati</taxon>
        <taxon>Bacteroidota</taxon>
        <taxon>Saprospiria</taxon>
        <taxon>Saprospirales</taxon>
        <taxon>Saprospiraceae</taxon>
        <taxon>Membranihabitans</taxon>
    </lineage>
</organism>